<proteinExistence type="predicted"/>
<sequence length="394" mass="42410">MIATTREKYAARVAELEALQHELAAGKRPGDGAVVVGLLLEAAGDVLRRAGTLGVKTAAIVEPLQSIPELSLRSWADGVAVEDMAMKLKRAASQAVEAAIPDSPEAGEAMTRFAVQDLQSRDRLESALVALEALGAGGRSDAKTLAARLRGSVAGVDRECRGSVVSLTALNGPRRAEASLLDQAYRQQAWWYSERTGIEDDELVRVLGGETKGSVPSELKTANTTVTRKRSRPVNADDLLRYDLGLATPVEREVIRLQADADPELKLALAAMAAGEAAIEELSREEEGSAPRVVPFPATVERSAPEIIEERSEFKVLLFRSKKNVQVVVQPHRQDRFAAAAVYRRDAPDHAFPSSPGDMGLHFDLGSADRLVGTTARVVVKLTDGQTHAFEVRL</sequence>
<reference evidence="1 2" key="1">
    <citation type="submission" date="2017-08" db="EMBL/GenBank/DDBJ databases">
        <title>Infants hospitalized years apart are colonized by the same room-sourced microbial strains.</title>
        <authorList>
            <person name="Brooks B."/>
            <person name="Olm M.R."/>
            <person name="Firek B.A."/>
            <person name="Baker R."/>
            <person name="Thomas B.C."/>
            <person name="Morowitz M.J."/>
            <person name="Banfield J.F."/>
        </authorList>
    </citation>
    <scope>NUCLEOTIDE SEQUENCE [LARGE SCALE GENOMIC DNA]</scope>
    <source>
        <strain evidence="1">S2_003_000_R2_14</strain>
    </source>
</reference>
<accession>A0A2W5T5Q9</accession>
<evidence type="ECO:0000313" key="1">
    <source>
        <dbReference type="EMBL" id="PZR10820.1"/>
    </source>
</evidence>
<dbReference type="EMBL" id="QFQP01000016">
    <property type="protein sequence ID" value="PZR10820.1"/>
    <property type="molecule type" value="Genomic_DNA"/>
</dbReference>
<dbReference type="Proteomes" id="UP000249061">
    <property type="component" value="Unassembled WGS sequence"/>
</dbReference>
<evidence type="ECO:0000313" key="2">
    <source>
        <dbReference type="Proteomes" id="UP000249061"/>
    </source>
</evidence>
<name>A0A2W5T5Q9_9BACT</name>
<protein>
    <submittedName>
        <fullName evidence="1">Uncharacterized protein</fullName>
    </submittedName>
</protein>
<gene>
    <name evidence="1" type="ORF">DI536_19295</name>
</gene>
<comment type="caution">
    <text evidence="1">The sequence shown here is derived from an EMBL/GenBank/DDBJ whole genome shotgun (WGS) entry which is preliminary data.</text>
</comment>
<organism evidence="1 2">
    <name type="scientific">Archangium gephyra</name>
    <dbReference type="NCBI Taxonomy" id="48"/>
    <lineage>
        <taxon>Bacteria</taxon>
        <taxon>Pseudomonadati</taxon>
        <taxon>Myxococcota</taxon>
        <taxon>Myxococcia</taxon>
        <taxon>Myxococcales</taxon>
        <taxon>Cystobacterineae</taxon>
        <taxon>Archangiaceae</taxon>
        <taxon>Archangium</taxon>
    </lineage>
</organism>
<dbReference type="AlphaFoldDB" id="A0A2W5T5Q9"/>